<dbReference type="SUPFAM" id="SSF50978">
    <property type="entry name" value="WD40 repeat-like"/>
    <property type="match status" value="1"/>
</dbReference>
<evidence type="ECO:0000259" key="9">
    <source>
        <dbReference type="Pfam" id="PF23098"/>
    </source>
</evidence>
<keyword evidence="3" id="KW-0853">WD repeat</keyword>
<evidence type="ECO:0000313" key="11">
    <source>
        <dbReference type="Proteomes" id="UP000813824"/>
    </source>
</evidence>
<feature type="compositionally biased region" description="Basic and acidic residues" evidence="6">
    <location>
        <begin position="639"/>
        <end position="653"/>
    </location>
</feature>
<evidence type="ECO:0000259" key="8">
    <source>
        <dbReference type="Pfam" id="PF23097"/>
    </source>
</evidence>
<dbReference type="InterPro" id="IPR040382">
    <property type="entry name" value="NOL10/Enp2"/>
</dbReference>
<feature type="compositionally biased region" description="Basic and acidic residues" evidence="6">
    <location>
        <begin position="618"/>
        <end position="629"/>
    </location>
</feature>
<feature type="domain" description="Nucleolar protein 10-like N-terminal" evidence="9">
    <location>
        <begin position="22"/>
        <end position="399"/>
    </location>
</feature>
<evidence type="ECO:0000256" key="5">
    <source>
        <dbReference type="ARBA" id="ARBA00023242"/>
    </source>
</evidence>
<dbReference type="PANTHER" id="PTHR14927">
    <property type="entry name" value="NUCLEOLAR PROTEIN 10"/>
    <property type="match status" value="1"/>
</dbReference>
<sequence length="798" mass="88304">MSTLPDPSAVKVYTVNGAASGSSSSLPDWLTRKRAANDKGKKKRAIREQVEGTIELIQHFEFPEASNRVKTTRDGHHVIATGTYKPQIRVWDLDQLSLKFERHSDAENVDFIMLSDDWTKSIHLQNDRTIELHAQGGLHYKTRIPKFGRALAYHFPSCDALFSASGPEIFRLNLDQGRYLAPLVLGGSGQDEIAGVNCIDINPAHQLFAFGLDGNGVVELWDPRSRARVGRIRLPEEQLLPVGSMPRLPGVDEPPSLSITAISSRADGLSYAIGTSTGHTLLYDIRSIRPFATKDQGYGLPVKNVSWIEGGSRMAGDGLVLSADKKVIKIWDRHSPSTNFTSITPAADMNDVHHVPGSGLLLLANEGIQMTTLYIPQLGPAARWCSFLENITEEMEDQTARTAYQDYKFVDRKELTSLGLDHLVGTPALKPYMHGYFLSLQLYDTARVIANPYAYAEHRERMVQEKMEKMAETRIRAKKDQVGVKVNKALAEKVRREEEKERKKEERKRRRKATVAEGEDEDEMEVDEEEGEAEAEKPGKASLLTDPRFKALFENPEFEVDTENREYALLHPSSVAQRQNASGSGKKGGRTRTAVESEEEESDKVSSDGLGESDDESASEKSDKEKSDSEDSDDAGALWKDDIRARIAARDSGLRAQAKQRKQQYEQRQAARTPNVRLVPFTAQSGASSSSSFNDPNATFGQRRSGKAGSGSGSGSKPARDADDGAMEISFVPQQSGSLQDEKERRKGVETFGAGMEKFGEGYEGEPGESGLSESERKGRSKRRSGMRSGSKNTFRKL</sequence>
<feature type="compositionally biased region" description="Polar residues" evidence="6">
    <location>
        <begin position="682"/>
        <end position="702"/>
    </location>
</feature>
<dbReference type="AlphaFoldDB" id="A0A8K0XQU3"/>
<dbReference type="InterPro" id="IPR056551">
    <property type="entry name" value="Beta-prop_NOL10_N"/>
</dbReference>
<feature type="compositionally biased region" description="Basic and acidic residues" evidence="6">
    <location>
        <begin position="740"/>
        <end position="749"/>
    </location>
</feature>
<organism evidence="10 11">
    <name type="scientific">Cristinia sonorae</name>
    <dbReference type="NCBI Taxonomy" id="1940300"/>
    <lineage>
        <taxon>Eukaryota</taxon>
        <taxon>Fungi</taxon>
        <taxon>Dikarya</taxon>
        <taxon>Basidiomycota</taxon>
        <taxon>Agaricomycotina</taxon>
        <taxon>Agaricomycetes</taxon>
        <taxon>Agaricomycetidae</taxon>
        <taxon>Agaricales</taxon>
        <taxon>Pleurotineae</taxon>
        <taxon>Stephanosporaceae</taxon>
        <taxon>Cristinia</taxon>
    </lineage>
</organism>
<feature type="compositionally biased region" description="Polar residues" evidence="6">
    <location>
        <begin position="574"/>
        <end position="583"/>
    </location>
</feature>
<dbReference type="Pfam" id="PF08159">
    <property type="entry name" value="NUC153"/>
    <property type="match status" value="1"/>
</dbReference>
<dbReference type="Gene3D" id="2.130.10.10">
    <property type="entry name" value="YVTN repeat-like/Quinoprotein amine dehydrogenase"/>
    <property type="match status" value="1"/>
</dbReference>
<dbReference type="InterPro" id="IPR012580">
    <property type="entry name" value="NUC153"/>
</dbReference>
<dbReference type="OrthoDB" id="273340at2759"/>
<feature type="compositionally biased region" description="Basic and acidic residues" evidence="6">
    <location>
        <begin position="494"/>
        <end position="504"/>
    </location>
</feature>
<evidence type="ECO:0000256" key="4">
    <source>
        <dbReference type="ARBA" id="ARBA00022737"/>
    </source>
</evidence>
<accession>A0A8K0XQU3</accession>
<dbReference type="PANTHER" id="PTHR14927:SF0">
    <property type="entry name" value="NUCLEOLAR PROTEIN 10"/>
    <property type="match status" value="1"/>
</dbReference>
<keyword evidence="4" id="KW-0677">Repeat</keyword>
<comment type="subcellular location">
    <subcellularLocation>
        <location evidence="1">Nucleus</location>
        <location evidence="1">Nucleolus</location>
    </subcellularLocation>
</comment>
<proteinExistence type="inferred from homology"/>
<dbReference type="InterPro" id="IPR015943">
    <property type="entry name" value="WD40/YVTN_repeat-like_dom_sf"/>
</dbReference>
<feature type="domain" description="NUC153" evidence="7">
    <location>
        <begin position="546"/>
        <end position="573"/>
    </location>
</feature>
<evidence type="ECO:0000256" key="2">
    <source>
        <dbReference type="ARBA" id="ARBA00005264"/>
    </source>
</evidence>
<reference evidence="10" key="1">
    <citation type="journal article" date="2021" name="New Phytol.">
        <title>Evolutionary innovations through gain and loss of genes in the ectomycorrhizal Boletales.</title>
        <authorList>
            <person name="Wu G."/>
            <person name="Miyauchi S."/>
            <person name="Morin E."/>
            <person name="Kuo A."/>
            <person name="Drula E."/>
            <person name="Varga T."/>
            <person name="Kohler A."/>
            <person name="Feng B."/>
            <person name="Cao Y."/>
            <person name="Lipzen A."/>
            <person name="Daum C."/>
            <person name="Hundley H."/>
            <person name="Pangilinan J."/>
            <person name="Johnson J."/>
            <person name="Barry K."/>
            <person name="LaButti K."/>
            <person name="Ng V."/>
            <person name="Ahrendt S."/>
            <person name="Min B."/>
            <person name="Choi I.G."/>
            <person name="Park H."/>
            <person name="Plett J.M."/>
            <person name="Magnuson J."/>
            <person name="Spatafora J.W."/>
            <person name="Nagy L.G."/>
            <person name="Henrissat B."/>
            <person name="Grigoriev I.V."/>
            <person name="Yang Z.L."/>
            <person name="Xu J."/>
            <person name="Martin F.M."/>
        </authorList>
    </citation>
    <scope>NUCLEOTIDE SEQUENCE</scope>
    <source>
        <strain evidence="10">KKN 215</strain>
    </source>
</reference>
<evidence type="ECO:0000313" key="10">
    <source>
        <dbReference type="EMBL" id="KAH8101833.1"/>
    </source>
</evidence>
<feature type="domain" description="Nucleolar protein 10-like second" evidence="8">
    <location>
        <begin position="404"/>
        <end position="451"/>
    </location>
</feature>
<gene>
    <name evidence="10" type="ORF">BXZ70DRAFT_932130</name>
</gene>
<comment type="caution">
    <text evidence="10">The sequence shown here is derived from an EMBL/GenBank/DDBJ whole genome shotgun (WGS) entry which is preliminary data.</text>
</comment>
<evidence type="ECO:0000256" key="6">
    <source>
        <dbReference type="SAM" id="MobiDB-lite"/>
    </source>
</evidence>
<dbReference type="EMBL" id="JAEVFJ010000011">
    <property type="protein sequence ID" value="KAH8101833.1"/>
    <property type="molecule type" value="Genomic_DNA"/>
</dbReference>
<evidence type="ECO:0000259" key="7">
    <source>
        <dbReference type="Pfam" id="PF08159"/>
    </source>
</evidence>
<dbReference type="InterPro" id="IPR056550">
    <property type="entry name" value="NOL10_2nd"/>
</dbReference>
<keyword evidence="11" id="KW-1185">Reference proteome</keyword>
<evidence type="ECO:0000256" key="3">
    <source>
        <dbReference type="ARBA" id="ARBA00022574"/>
    </source>
</evidence>
<name>A0A8K0XQU3_9AGAR</name>
<feature type="compositionally biased region" description="Acidic residues" evidence="6">
    <location>
        <begin position="517"/>
        <end position="533"/>
    </location>
</feature>
<dbReference type="GO" id="GO:0030686">
    <property type="term" value="C:90S preribosome"/>
    <property type="evidence" value="ECO:0007669"/>
    <property type="project" value="TreeGrafter"/>
</dbReference>
<comment type="similarity">
    <text evidence="2">Belongs to the WD repeat NOL10/ENP2 family.</text>
</comment>
<dbReference type="Pfam" id="PF23097">
    <property type="entry name" value="NOL10_2nd"/>
    <property type="match status" value="1"/>
</dbReference>
<protein>
    <submittedName>
        <fullName evidence="10">WD40-repeat-containing domain protein</fullName>
    </submittedName>
</protein>
<keyword evidence="5" id="KW-0539">Nucleus</keyword>
<dbReference type="Pfam" id="PF23098">
    <property type="entry name" value="Beta-prop_NOL10_N"/>
    <property type="match status" value="1"/>
</dbReference>
<dbReference type="Proteomes" id="UP000813824">
    <property type="component" value="Unassembled WGS sequence"/>
</dbReference>
<dbReference type="GO" id="GO:0032040">
    <property type="term" value="C:small-subunit processome"/>
    <property type="evidence" value="ECO:0007669"/>
    <property type="project" value="TreeGrafter"/>
</dbReference>
<feature type="region of interest" description="Disordered" evidence="6">
    <location>
        <begin position="494"/>
        <end position="798"/>
    </location>
</feature>
<dbReference type="GO" id="GO:0000462">
    <property type="term" value="P:maturation of SSU-rRNA from tricistronic rRNA transcript (SSU-rRNA, 5.8S rRNA, LSU-rRNA)"/>
    <property type="evidence" value="ECO:0007669"/>
    <property type="project" value="TreeGrafter"/>
</dbReference>
<dbReference type="InterPro" id="IPR036322">
    <property type="entry name" value="WD40_repeat_dom_sf"/>
</dbReference>
<evidence type="ECO:0000256" key="1">
    <source>
        <dbReference type="ARBA" id="ARBA00004604"/>
    </source>
</evidence>